<dbReference type="InParanoid" id="G2YU16"/>
<dbReference type="AlphaFoldDB" id="G2YU16"/>
<dbReference type="Proteomes" id="UP000008177">
    <property type="component" value="Unplaced contigs"/>
</dbReference>
<evidence type="ECO:0000313" key="2">
    <source>
        <dbReference type="EMBL" id="CCD55114.1"/>
    </source>
</evidence>
<accession>G2YU16</accession>
<dbReference type="HOGENOM" id="CLU_1825014_0_0_1"/>
<proteinExistence type="predicted"/>
<reference evidence="3" key="1">
    <citation type="journal article" date="2011" name="PLoS Genet.">
        <title>Genomic analysis of the necrotrophic fungal pathogens Sclerotinia sclerotiorum and Botrytis cinerea.</title>
        <authorList>
            <person name="Amselem J."/>
            <person name="Cuomo C.A."/>
            <person name="van Kan J.A."/>
            <person name="Viaud M."/>
            <person name="Benito E.P."/>
            <person name="Couloux A."/>
            <person name="Coutinho P.M."/>
            <person name="de Vries R.P."/>
            <person name="Dyer P.S."/>
            <person name="Fillinger S."/>
            <person name="Fournier E."/>
            <person name="Gout L."/>
            <person name="Hahn M."/>
            <person name="Kohn L."/>
            <person name="Lapalu N."/>
            <person name="Plummer K.M."/>
            <person name="Pradier J.M."/>
            <person name="Quevillon E."/>
            <person name="Sharon A."/>
            <person name="Simon A."/>
            <person name="ten Have A."/>
            <person name="Tudzynski B."/>
            <person name="Tudzynski P."/>
            <person name="Wincker P."/>
            <person name="Andrew M."/>
            <person name="Anthouard V."/>
            <person name="Beever R.E."/>
            <person name="Beffa R."/>
            <person name="Benoit I."/>
            <person name="Bouzid O."/>
            <person name="Brault B."/>
            <person name="Chen Z."/>
            <person name="Choquer M."/>
            <person name="Collemare J."/>
            <person name="Cotton P."/>
            <person name="Danchin E.G."/>
            <person name="Da Silva C."/>
            <person name="Gautier A."/>
            <person name="Giraud C."/>
            <person name="Giraud T."/>
            <person name="Gonzalez C."/>
            <person name="Grossetete S."/>
            <person name="Guldener U."/>
            <person name="Henrissat B."/>
            <person name="Howlett B.J."/>
            <person name="Kodira C."/>
            <person name="Kretschmer M."/>
            <person name="Lappartient A."/>
            <person name="Leroch M."/>
            <person name="Levis C."/>
            <person name="Mauceli E."/>
            <person name="Neuveglise C."/>
            <person name="Oeser B."/>
            <person name="Pearson M."/>
            <person name="Poulain J."/>
            <person name="Poussereau N."/>
            <person name="Quesneville H."/>
            <person name="Rascle C."/>
            <person name="Schumacher J."/>
            <person name="Segurens B."/>
            <person name="Sexton A."/>
            <person name="Silva E."/>
            <person name="Sirven C."/>
            <person name="Soanes D.M."/>
            <person name="Talbot N.J."/>
            <person name="Templeton M."/>
            <person name="Yandava C."/>
            <person name="Yarden O."/>
            <person name="Zeng Q."/>
            <person name="Rollins J.A."/>
            <person name="Lebrun M.H."/>
            <person name="Dickman M."/>
        </authorList>
    </citation>
    <scope>NUCLEOTIDE SEQUENCE [LARGE SCALE GENOMIC DNA]</scope>
    <source>
        <strain evidence="3">T4</strain>
    </source>
</reference>
<evidence type="ECO:0000313" key="3">
    <source>
        <dbReference type="Proteomes" id="UP000008177"/>
    </source>
</evidence>
<dbReference type="EMBL" id="FQ790353">
    <property type="protein sequence ID" value="CCD55114.1"/>
    <property type="molecule type" value="Genomic_DNA"/>
</dbReference>
<organism evidence="2 3">
    <name type="scientific">Botryotinia fuckeliana (strain T4)</name>
    <name type="common">Noble rot fungus</name>
    <name type="synonym">Botrytis cinerea</name>
    <dbReference type="NCBI Taxonomy" id="999810"/>
    <lineage>
        <taxon>Eukaryota</taxon>
        <taxon>Fungi</taxon>
        <taxon>Dikarya</taxon>
        <taxon>Ascomycota</taxon>
        <taxon>Pezizomycotina</taxon>
        <taxon>Leotiomycetes</taxon>
        <taxon>Helotiales</taxon>
        <taxon>Sclerotiniaceae</taxon>
        <taxon>Botrytis</taxon>
    </lineage>
</organism>
<evidence type="ECO:0000256" key="1">
    <source>
        <dbReference type="SAM" id="MobiDB-lite"/>
    </source>
</evidence>
<gene>
    <name evidence="2" type="ORF">BofuT4_P159350.1</name>
</gene>
<sequence>MIQPQHISDEYDISRGPKDQLIREECGGLFMDNFRVRSVFFLEPCPHVFHVTIRTKKSFSFLSRENLAYGIRLKSTGIFTSSASLDGYTKPSSGRKDSDFPSPSTFQQKNPHCPWLCTFVDHASNFPHPLTCLEANEANFY</sequence>
<protein>
    <submittedName>
        <fullName evidence="2">Uncharacterized protein</fullName>
    </submittedName>
</protein>
<name>G2YU16_BOTF4</name>
<feature type="region of interest" description="Disordered" evidence="1">
    <location>
        <begin position="82"/>
        <end position="105"/>
    </location>
</feature>